<dbReference type="InterPro" id="IPR002347">
    <property type="entry name" value="SDR_fam"/>
</dbReference>
<name>A0A6P8BJQ3_PYRGI</name>
<keyword evidence="3" id="KW-0560">Oxidoreductase</keyword>
<evidence type="ECO:0000256" key="3">
    <source>
        <dbReference type="ARBA" id="ARBA00023002"/>
    </source>
</evidence>
<dbReference type="Pfam" id="PF00106">
    <property type="entry name" value="adh_short"/>
    <property type="match status" value="1"/>
</dbReference>
<dbReference type="Proteomes" id="UP000515153">
    <property type="component" value="Unplaced"/>
</dbReference>
<organism evidence="4 5">
    <name type="scientific">Pyricularia grisea</name>
    <name type="common">Crabgrass-specific blast fungus</name>
    <name type="synonym">Magnaporthe grisea</name>
    <dbReference type="NCBI Taxonomy" id="148305"/>
    <lineage>
        <taxon>Eukaryota</taxon>
        <taxon>Fungi</taxon>
        <taxon>Dikarya</taxon>
        <taxon>Ascomycota</taxon>
        <taxon>Pezizomycotina</taxon>
        <taxon>Sordariomycetes</taxon>
        <taxon>Sordariomycetidae</taxon>
        <taxon>Magnaporthales</taxon>
        <taxon>Pyriculariaceae</taxon>
        <taxon>Pyricularia</taxon>
    </lineage>
</organism>
<evidence type="ECO:0000313" key="5">
    <source>
        <dbReference type="RefSeq" id="XP_030987336.1"/>
    </source>
</evidence>
<comment type="similarity">
    <text evidence="1">Belongs to the short-chain dehydrogenases/reductases (SDR) family.</text>
</comment>
<sequence length="332" mass="36026">MLAGMRRQITAAYPPKPKFTEANVPDLTGKVYIVTGSNTGIGMQLARILHSKNAKVYIAARDQAKAEAAAESIKASNPSSTGSLAFLRLDLADLTTIKASVDEFLSKEKQLHVLFNNAGVMMPPQGSKTAQGYELQLGINNVGTFLFTKLLTPILTTTATSSTPGSVRVVWVSSSMAELSSPNPGGVPLDKLDDLASNNSFSPRVKYGISKAGNYLHATEYARRFGDKGIVSVALNPGNLRSDLARHLGSLQKAFLNYFVQHPTVNGAYTELFAGLSPEVGLEKNGAWIQPWGRFEQIREDLQKATKSESEGGSGIAQKFWEWTEKQVQQYL</sequence>
<dbReference type="KEGG" id="pgri:PgNI_02332"/>
<accession>A0A6P8BJQ3</accession>
<reference evidence="5" key="2">
    <citation type="submission" date="2019-10" db="EMBL/GenBank/DDBJ databases">
        <authorList>
            <consortium name="NCBI Genome Project"/>
        </authorList>
    </citation>
    <scope>NUCLEOTIDE SEQUENCE</scope>
    <source>
        <strain evidence="5">NI907</strain>
    </source>
</reference>
<reference evidence="5" key="3">
    <citation type="submission" date="2025-08" db="UniProtKB">
        <authorList>
            <consortium name="RefSeq"/>
        </authorList>
    </citation>
    <scope>IDENTIFICATION</scope>
    <source>
        <strain evidence="5">NI907</strain>
    </source>
</reference>
<protein>
    <recommendedName>
        <fullName evidence="6">Short-chain dehydrogenase</fullName>
    </recommendedName>
</protein>
<evidence type="ECO:0008006" key="6">
    <source>
        <dbReference type="Google" id="ProtNLM"/>
    </source>
</evidence>
<dbReference type="AlphaFoldDB" id="A0A6P8BJQ3"/>
<dbReference type="InterPro" id="IPR036291">
    <property type="entry name" value="NAD(P)-bd_dom_sf"/>
</dbReference>
<dbReference type="GO" id="GO:0016491">
    <property type="term" value="F:oxidoreductase activity"/>
    <property type="evidence" value="ECO:0007669"/>
    <property type="project" value="UniProtKB-KW"/>
</dbReference>
<gene>
    <name evidence="5" type="ORF">PgNI_02332</name>
</gene>
<dbReference type="GeneID" id="41957311"/>
<dbReference type="Gene3D" id="3.40.50.720">
    <property type="entry name" value="NAD(P)-binding Rossmann-like Domain"/>
    <property type="match status" value="1"/>
</dbReference>
<dbReference type="PANTHER" id="PTHR24320:SF236">
    <property type="entry name" value="SHORT-CHAIN DEHYDROGENASE-RELATED"/>
    <property type="match status" value="1"/>
</dbReference>
<dbReference type="SUPFAM" id="SSF51735">
    <property type="entry name" value="NAD(P)-binding Rossmann-fold domains"/>
    <property type="match status" value="1"/>
</dbReference>
<dbReference type="PANTHER" id="PTHR24320">
    <property type="entry name" value="RETINOL DEHYDROGENASE"/>
    <property type="match status" value="1"/>
</dbReference>
<keyword evidence="2" id="KW-0521">NADP</keyword>
<proteinExistence type="inferred from homology"/>
<evidence type="ECO:0000256" key="1">
    <source>
        <dbReference type="ARBA" id="ARBA00006484"/>
    </source>
</evidence>
<keyword evidence="4" id="KW-1185">Reference proteome</keyword>
<evidence type="ECO:0000256" key="2">
    <source>
        <dbReference type="ARBA" id="ARBA00022857"/>
    </source>
</evidence>
<evidence type="ECO:0000313" key="4">
    <source>
        <dbReference type="Proteomes" id="UP000515153"/>
    </source>
</evidence>
<reference evidence="5" key="1">
    <citation type="journal article" date="2019" name="Mol. Biol. Evol.">
        <title>Blast fungal genomes show frequent chromosomal changes, gene gains and losses, and effector gene turnover.</title>
        <authorList>
            <person name="Gomez Luciano L.B."/>
            <person name="Jason Tsai I."/>
            <person name="Chuma I."/>
            <person name="Tosa Y."/>
            <person name="Chen Y.H."/>
            <person name="Li J.Y."/>
            <person name="Li M.Y."/>
            <person name="Jade Lu M.Y."/>
            <person name="Nakayashiki H."/>
            <person name="Li W.H."/>
        </authorList>
    </citation>
    <scope>NUCLEOTIDE SEQUENCE</scope>
    <source>
        <strain evidence="5">NI907</strain>
    </source>
</reference>
<dbReference type="PRINTS" id="PR00081">
    <property type="entry name" value="GDHRDH"/>
</dbReference>
<dbReference type="RefSeq" id="XP_030987336.1">
    <property type="nucleotide sequence ID" value="XM_031122399.1"/>
</dbReference>